<dbReference type="Ensembl" id="ENSECRT00000025189.1">
    <property type="protein sequence ID" value="ENSECRP00000024653.1"/>
    <property type="gene ID" value="ENSECRG00000016711.1"/>
</dbReference>
<dbReference type="GO" id="GO:0045039">
    <property type="term" value="P:protein insertion into mitochondrial inner membrane"/>
    <property type="evidence" value="ECO:0007669"/>
    <property type="project" value="TreeGrafter"/>
</dbReference>
<dbReference type="InterPro" id="IPR019322">
    <property type="entry name" value="TIMM29"/>
</dbReference>
<dbReference type="GeneID" id="114667990"/>
<reference evidence="1" key="2">
    <citation type="submission" date="2025-08" db="UniProtKB">
        <authorList>
            <consortium name="Ensembl"/>
        </authorList>
    </citation>
    <scope>IDENTIFICATION</scope>
</reference>
<evidence type="ECO:0000313" key="1">
    <source>
        <dbReference type="Ensembl" id="ENSECRP00000024653.1"/>
    </source>
</evidence>
<dbReference type="GeneTree" id="ENSGT00390000018541"/>
<dbReference type="GO" id="GO:0042721">
    <property type="term" value="C:TIM22 mitochondrial import inner membrane insertion complex"/>
    <property type="evidence" value="ECO:0007669"/>
    <property type="project" value="InterPro"/>
</dbReference>
<evidence type="ECO:0000313" key="2">
    <source>
        <dbReference type="Proteomes" id="UP000694620"/>
    </source>
</evidence>
<name>A0A8C4XDU5_ERPCA</name>
<reference evidence="1" key="1">
    <citation type="submission" date="2021-06" db="EMBL/GenBank/DDBJ databases">
        <authorList>
            <consortium name="Wellcome Sanger Institute Data Sharing"/>
        </authorList>
    </citation>
    <scope>NUCLEOTIDE SEQUENCE [LARGE SCALE GENOMIC DNA]</scope>
</reference>
<dbReference type="Pfam" id="PF10171">
    <property type="entry name" value="Tim29"/>
    <property type="match status" value="1"/>
</dbReference>
<gene>
    <name evidence="1" type="primary">TIMM29</name>
    <name evidence="1" type="synonym">timm29</name>
</gene>
<protein>
    <submittedName>
        <fullName evidence="1">Translocase of inner mitochondrial membrane 29</fullName>
    </submittedName>
</protein>
<keyword evidence="2" id="KW-1185">Reference proteome</keyword>
<dbReference type="CTD" id="90580"/>
<sequence length="243" mass="27858">MAALRACRRWWCSASSSVSSSPVSRWEKVRNSKISVWCRSLLNDYKEACRDIVGGAREKPGKATFYIALLGSAGVCGHLNPTKDSFECSFLEASNKLLLLSPWVRSGVSNEHVQKLAKVQNQGRLRYLSLVLASVVYEAPFDRDSMIYEAQCPHLKPRWLQFPERILDVGFVGKWWVLRSKMFDFDINDDEFKHLPQHMQTLSSGQLHSEENEKLYLEKFKTVILTERDIQEAELQKSSGQQL</sequence>
<dbReference type="Proteomes" id="UP000694620">
    <property type="component" value="Chromosome 17"/>
</dbReference>
<dbReference type="PANTHER" id="PTHR21435">
    <property type="entry name" value="MITOCHONDRIAL IMPORT INNER MEMBRANE TRANSLOCASE SUBUNIT TIM29"/>
    <property type="match status" value="1"/>
</dbReference>
<dbReference type="PANTHER" id="PTHR21435:SF1">
    <property type="entry name" value="MITOCHONDRIAL IMPORT INNER MEMBRANE TRANSLOCASE SUBUNIT TIM29"/>
    <property type="match status" value="1"/>
</dbReference>
<organism evidence="1 2">
    <name type="scientific">Erpetoichthys calabaricus</name>
    <name type="common">Rope fish</name>
    <name type="synonym">Calamoichthys calabaricus</name>
    <dbReference type="NCBI Taxonomy" id="27687"/>
    <lineage>
        <taxon>Eukaryota</taxon>
        <taxon>Metazoa</taxon>
        <taxon>Chordata</taxon>
        <taxon>Craniata</taxon>
        <taxon>Vertebrata</taxon>
        <taxon>Euteleostomi</taxon>
        <taxon>Actinopterygii</taxon>
        <taxon>Polypteriformes</taxon>
        <taxon>Polypteridae</taxon>
        <taxon>Erpetoichthys</taxon>
    </lineage>
</organism>
<dbReference type="OrthoDB" id="5970620at2759"/>
<dbReference type="RefSeq" id="XP_028679395.1">
    <property type="nucleotide sequence ID" value="XM_028823562.2"/>
</dbReference>
<proteinExistence type="predicted"/>
<reference evidence="1" key="3">
    <citation type="submission" date="2025-09" db="UniProtKB">
        <authorList>
            <consortium name="Ensembl"/>
        </authorList>
    </citation>
    <scope>IDENTIFICATION</scope>
</reference>
<dbReference type="AlphaFoldDB" id="A0A8C4XDU5"/>
<accession>A0A8C4XDU5</accession>